<gene>
    <name evidence="6" type="ORF">bsdE14_12820</name>
</gene>
<name>A0ABQ5N3R9_9CLOT</name>
<accession>A0ABQ5N3R9</accession>
<keyword evidence="5" id="KW-0560">Oxidoreductase</keyword>
<organism evidence="6 7">
    <name type="scientific">Clostridium omnivorum</name>
    <dbReference type="NCBI Taxonomy" id="1604902"/>
    <lineage>
        <taxon>Bacteria</taxon>
        <taxon>Bacillati</taxon>
        <taxon>Bacillota</taxon>
        <taxon>Clostridia</taxon>
        <taxon>Eubacteriales</taxon>
        <taxon>Clostridiaceae</taxon>
        <taxon>Clostridium</taxon>
    </lineage>
</organism>
<protein>
    <recommendedName>
        <fullName evidence="2">Probable nitronate monooxygenase</fullName>
    </recommendedName>
</protein>
<keyword evidence="3" id="KW-0285">Flavoprotein</keyword>
<dbReference type="Gene3D" id="3.20.20.70">
    <property type="entry name" value="Aldolase class I"/>
    <property type="match status" value="1"/>
</dbReference>
<dbReference type="Pfam" id="PF03060">
    <property type="entry name" value="NMO"/>
    <property type="match status" value="1"/>
</dbReference>
<dbReference type="Proteomes" id="UP001208567">
    <property type="component" value="Unassembled WGS sequence"/>
</dbReference>
<dbReference type="GO" id="GO:0051213">
    <property type="term" value="F:dioxygenase activity"/>
    <property type="evidence" value="ECO:0007669"/>
    <property type="project" value="UniProtKB-KW"/>
</dbReference>
<dbReference type="EMBL" id="BRXR01000001">
    <property type="protein sequence ID" value="GLC29872.1"/>
    <property type="molecule type" value="Genomic_DNA"/>
</dbReference>
<evidence type="ECO:0000256" key="1">
    <source>
        <dbReference type="ARBA" id="ARBA00003535"/>
    </source>
</evidence>
<dbReference type="CDD" id="cd04730">
    <property type="entry name" value="NPD_like"/>
    <property type="match status" value="1"/>
</dbReference>
<keyword evidence="7" id="KW-1185">Reference proteome</keyword>
<dbReference type="PANTHER" id="PTHR32332">
    <property type="entry name" value="2-NITROPROPANE DIOXYGENASE"/>
    <property type="match status" value="1"/>
</dbReference>
<sequence>MKLPELTIGNIKALVPIIQGGMGIGVSLHKLAAAVAAEGGIGIISGAQPGFAEPDFIKNTLGANLRALKNEIRLAKEKCKNGIIGVNLMVATNGYAEYVKAAIEAKADLIISGAGLPLELPKLTQGSDIKIAPIVSSAKAISVICKMWEKRYNATPDMVIVEGPEAGGHLGFSKNDELLNKPSALEQIVVEVKQALNTFENKYNKSIPVIAAGGIFDGKDIAKFLSLGASGVQMATRFVATEECDADENYKKAYVEAKKEDIQIVVSPVGMPGRAIRNKFIEKVEGGSQKVKCLYNCLKPCDPKSTPYCISEALINAREGNVDDGLIFCGSNVYRIDKIVPVKELIHELVTEAELNYRGIDSISI</sequence>
<evidence type="ECO:0000256" key="5">
    <source>
        <dbReference type="ARBA" id="ARBA00023002"/>
    </source>
</evidence>
<dbReference type="RefSeq" id="WP_264849146.1">
    <property type="nucleotide sequence ID" value="NZ_BRXR01000001.1"/>
</dbReference>
<comment type="function">
    <text evidence="1">Nitronate monooxygenase that uses molecular oxygen to catalyze the oxidative denitrification of alkyl nitronates. Acts on propionate 3-nitronate (P3N), the presumed physiological substrate. Probably functions in the detoxification of P3N, a metabolic poison produced by plants and fungi as a defense mechanism.</text>
</comment>
<evidence type="ECO:0000256" key="2">
    <source>
        <dbReference type="ARBA" id="ARBA00013457"/>
    </source>
</evidence>
<reference evidence="6 7" key="1">
    <citation type="journal article" date="2024" name="Int. J. Syst. Evol. Microbiol.">
        <title>Clostridium omnivorum sp. nov., isolated from anoxic soil under the treatment of reductive soil disinfestation.</title>
        <authorList>
            <person name="Ueki A."/>
            <person name="Tonouchi A."/>
            <person name="Kaku N."/>
            <person name="Honma S."/>
            <person name="Ueki K."/>
        </authorList>
    </citation>
    <scope>NUCLEOTIDE SEQUENCE [LARGE SCALE GENOMIC DNA]</scope>
    <source>
        <strain evidence="6 7">E14</strain>
    </source>
</reference>
<evidence type="ECO:0000256" key="3">
    <source>
        <dbReference type="ARBA" id="ARBA00022630"/>
    </source>
</evidence>
<proteinExistence type="predicted"/>
<dbReference type="PANTHER" id="PTHR32332:SF18">
    <property type="entry name" value="2-NITROPROPANE DIOXYGENASE"/>
    <property type="match status" value="1"/>
</dbReference>
<evidence type="ECO:0000313" key="6">
    <source>
        <dbReference type="EMBL" id="GLC29872.1"/>
    </source>
</evidence>
<dbReference type="SUPFAM" id="SSF51412">
    <property type="entry name" value="Inosine monophosphate dehydrogenase (IMPDH)"/>
    <property type="match status" value="1"/>
</dbReference>
<keyword evidence="6" id="KW-0223">Dioxygenase</keyword>
<keyword evidence="4" id="KW-0288">FMN</keyword>
<dbReference type="InterPro" id="IPR004136">
    <property type="entry name" value="NMO"/>
</dbReference>
<evidence type="ECO:0000313" key="7">
    <source>
        <dbReference type="Proteomes" id="UP001208567"/>
    </source>
</evidence>
<dbReference type="InterPro" id="IPR013785">
    <property type="entry name" value="Aldolase_TIM"/>
</dbReference>
<comment type="caution">
    <text evidence="6">The sequence shown here is derived from an EMBL/GenBank/DDBJ whole genome shotgun (WGS) entry which is preliminary data.</text>
</comment>
<evidence type="ECO:0000256" key="4">
    <source>
        <dbReference type="ARBA" id="ARBA00022643"/>
    </source>
</evidence>